<name>A0ACC1CLZ8_9NEOP</name>
<accession>A0ACC1CLZ8</accession>
<dbReference type="EMBL" id="CM034407">
    <property type="protein sequence ID" value="KAJ0172497.1"/>
    <property type="molecule type" value="Genomic_DNA"/>
</dbReference>
<sequence length="403" mass="47628">MTEYANDINLAKTVAEATGLSETSVKKIIKDLKSWKHKAAELLSNHHGKTVFLKKIEIDNFTEKMIRRKFTQWYNVKKCILSLKKLNAESKQDNILHCSREYLRRTICRLGFKYLTCQSKRKLLIERHNIMRLRWHSIRDIKKYRREGKSVIFLDETYVNKNQVTQKCWQSDIERGAMQNIGKGPRIVIVHAGNRNGFVLNALLMFKSHSKTGDYHRDMNATNFRKWIDEKLLPNIPPNSVIVMDNVAYHSTQIDKKPIMSTLKSEMQQWLERRGVQYDSAMRKCDLMKIINEQNTEKQYEIDEILKENGHIVLRLPPYHPDLNPIELVWGYVKGEIARTSIDSNLDKKLKALELHFSNYSVEQWRDCDNHVIKNDEYYNSDRVCDDEMDRYSEHESDMEIDL</sequence>
<gene>
    <name evidence="1" type="ORF">K1T71_011636</name>
</gene>
<evidence type="ECO:0000313" key="1">
    <source>
        <dbReference type="EMBL" id="KAJ0172497.1"/>
    </source>
</evidence>
<keyword evidence="2" id="KW-1185">Reference proteome</keyword>
<reference evidence="1 2" key="1">
    <citation type="journal article" date="2021" name="Front. Genet.">
        <title>Chromosome-Level Genome Assembly Reveals Significant Gene Expansion in the Toll and IMD Signaling Pathways of Dendrolimus kikuchii.</title>
        <authorList>
            <person name="Zhou J."/>
            <person name="Wu P."/>
            <person name="Xiong Z."/>
            <person name="Liu N."/>
            <person name="Zhao N."/>
            <person name="Ji M."/>
            <person name="Qiu Y."/>
            <person name="Yang B."/>
        </authorList>
    </citation>
    <scope>NUCLEOTIDE SEQUENCE [LARGE SCALE GENOMIC DNA]</scope>
    <source>
        <strain evidence="1">Ann1</strain>
    </source>
</reference>
<dbReference type="Proteomes" id="UP000824533">
    <property type="component" value="Linkage Group LG21"/>
</dbReference>
<comment type="caution">
    <text evidence="1">The sequence shown here is derived from an EMBL/GenBank/DDBJ whole genome shotgun (WGS) entry which is preliminary data.</text>
</comment>
<proteinExistence type="predicted"/>
<evidence type="ECO:0000313" key="2">
    <source>
        <dbReference type="Proteomes" id="UP000824533"/>
    </source>
</evidence>
<organism evidence="1 2">
    <name type="scientific">Dendrolimus kikuchii</name>
    <dbReference type="NCBI Taxonomy" id="765133"/>
    <lineage>
        <taxon>Eukaryota</taxon>
        <taxon>Metazoa</taxon>
        <taxon>Ecdysozoa</taxon>
        <taxon>Arthropoda</taxon>
        <taxon>Hexapoda</taxon>
        <taxon>Insecta</taxon>
        <taxon>Pterygota</taxon>
        <taxon>Neoptera</taxon>
        <taxon>Endopterygota</taxon>
        <taxon>Lepidoptera</taxon>
        <taxon>Glossata</taxon>
        <taxon>Ditrysia</taxon>
        <taxon>Bombycoidea</taxon>
        <taxon>Lasiocampidae</taxon>
        <taxon>Dendrolimus</taxon>
    </lineage>
</organism>
<protein>
    <submittedName>
        <fullName evidence="1">Uncharacterized protein</fullName>
    </submittedName>
</protein>